<dbReference type="InterPro" id="IPR051397">
    <property type="entry name" value="Zn-ADH-like_protein"/>
</dbReference>
<dbReference type="CDD" id="cd08241">
    <property type="entry name" value="QOR1"/>
    <property type="match status" value="1"/>
</dbReference>
<dbReference type="AlphaFoldDB" id="F6X0B6"/>
<dbReference type="PANTHER" id="PTHR43677:SF4">
    <property type="entry name" value="QUINONE OXIDOREDUCTASE-LIKE PROTEIN 2"/>
    <property type="match status" value="1"/>
</dbReference>
<protein>
    <recommendedName>
        <fullName evidence="1">Enoyl reductase (ER) domain-containing protein</fullName>
    </recommendedName>
</protein>
<organism evidence="2 3">
    <name type="scientific">Ciona intestinalis</name>
    <name type="common">Transparent sea squirt</name>
    <name type="synonym">Ascidia intestinalis</name>
    <dbReference type="NCBI Taxonomy" id="7719"/>
    <lineage>
        <taxon>Eukaryota</taxon>
        <taxon>Metazoa</taxon>
        <taxon>Chordata</taxon>
        <taxon>Tunicata</taxon>
        <taxon>Ascidiacea</taxon>
        <taxon>Phlebobranchia</taxon>
        <taxon>Cionidae</taxon>
        <taxon>Ciona</taxon>
    </lineage>
</organism>
<dbReference type="GeneTree" id="ENSGT00940000162916"/>
<dbReference type="InterPro" id="IPR036291">
    <property type="entry name" value="NAD(P)-bd_dom_sf"/>
</dbReference>
<dbReference type="EMBL" id="EAAA01001673">
    <property type="status" value="NOT_ANNOTATED_CDS"/>
    <property type="molecule type" value="Genomic_DNA"/>
</dbReference>
<dbReference type="STRING" id="7719.ENSCINP00000029462"/>
<dbReference type="Pfam" id="PF08240">
    <property type="entry name" value="ADH_N"/>
    <property type="match status" value="1"/>
</dbReference>
<dbReference type="SMART" id="SM00829">
    <property type="entry name" value="PKS_ER"/>
    <property type="match status" value="1"/>
</dbReference>
<dbReference type="InterPro" id="IPR013149">
    <property type="entry name" value="ADH-like_C"/>
</dbReference>
<reference evidence="2" key="3">
    <citation type="submission" date="2025-08" db="UniProtKB">
        <authorList>
            <consortium name="Ensembl"/>
        </authorList>
    </citation>
    <scope>IDENTIFICATION</scope>
</reference>
<dbReference type="Pfam" id="PF00107">
    <property type="entry name" value="ADH_zinc_N"/>
    <property type="match status" value="1"/>
</dbReference>
<dbReference type="SUPFAM" id="SSF50129">
    <property type="entry name" value="GroES-like"/>
    <property type="match status" value="1"/>
</dbReference>
<dbReference type="Gene3D" id="3.90.180.10">
    <property type="entry name" value="Medium-chain alcohol dehydrogenases, catalytic domain"/>
    <property type="match status" value="1"/>
</dbReference>
<dbReference type="Gene3D" id="3.40.50.720">
    <property type="entry name" value="NAD(P)-binding Rossmann-like Domain"/>
    <property type="match status" value="1"/>
</dbReference>
<dbReference type="PANTHER" id="PTHR43677">
    <property type="entry name" value="SHORT-CHAIN DEHYDROGENASE/REDUCTASE"/>
    <property type="match status" value="1"/>
</dbReference>
<dbReference type="GO" id="GO:0016491">
    <property type="term" value="F:oxidoreductase activity"/>
    <property type="evidence" value="ECO:0000318"/>
    <property type="project" value="GO_Central"/>
</dbReference>
<dbReference type="FunCoup" id="F6X0B6">
    <property type="interactions" value="59"/>
</dbReference>
<feature type="domain" description="Enoyl reductase (ER)" evidence="1">
    <location>
        <begin position="38"/>
        <end position="350"/>
    </location>
</feature>
<dbReference type="InterPro" id="IPR011032">
    <property type="entry name" value="GroES-like_sf"/>
</dbReference>
<sequence length="353" mass="37854">ACLELKQKLSSPSFLKNAVSSSSTRRNFFKAAVCKELGKPLVIDLIESQPELSSGEIRIQVEAVGVNFGDLLMVVGEYQVKLPTPFVPGSEMSGVILEVGPDVTDLTPGMRVVGLSQSFGAYAEEVVTTQDSVWEIPEKMSMTEAAGFVCSYGTALLALKKRAALKENEHLLVTAAAGAVGLAAVDIGANAIGAKVIGAVGSDEKCDIVRSRGAVAAINYKKDNLRSKMKEICSSGANVVFDTVGGQIFKDAFRSIAFEGRLLVIGFASGDIPQIPANHLLVKNISTIGTYWGAYAMENVKTFKWSVNESFRLYNDGKLTPLVSATFDLSQINKAFEFIKARKSVGKVIIEVR</sequence>
<dbReference type="InterPro" id="IPR020843">
    <property type="entry name" value="ER"/>
</dbReference>
<dbReference type="SUPFAM" id="SSF51735">
    <property type="entry name" value="NAD(P)-binding Rossmann-fold domains"/>
    <property type="match status" value="1"/>
</dbReference>
<dbReference type="InterPro" id="IPR013154">
    <property type="entry name" value="ADH-like_N"/>
</dbReference>
<evidence type="ECO:0000313" key="3">
    <source>
        <dbReference type="Proteomes" id="UP000008144"/>
    </source>
</evidence>
<keyword evidence="3" id="KW-1185">Reference proteome</keyword>
<dbReference type="OMA" id="CDIRGVF"/>
<reference evidence="2" key="2">
    <citation type="journal article" date="2008" name="Genome Biol.">
        <title>Improved genome assembly and evidence-based global gene model set for the chordate Ciona intestinalis: new insight into intron and operon populations.</title>
        <authorList>
            <person name="Satou Y."/>
            <person name="Mineta K."/>
            <person name="Ogasawara M."/>
            <person name="Sasakura Y."/>
            <person name="Shoguchi E."/>
            <person name="Ueno K."/>
            <person name="Yamada L."/>
            <person name="Matsumoto J."/>
            <person name="Wasserscheid J."/>
            <person name="Dewar K."/>
            <person name="Wiley G.B."/>
            <person name="Macmil S.L."/>
            <person name="Roe B.A."/>
            <person name="Zeller R.W."/>
            <person name="Hastings K.E."/>
            <person name="Lemaire P."/>
            <person name="Lindquist E."/>
            <person name="Endo T."/>
            <person name="Hotta K."/>
            <person name="Inaba K."/>
        </authorList>
    </citation>
    <scope>NUCLEOTIDE SEQUENCE [LARGE SCALE GENOMIC DNA]</scope>
    <source>
        <strain evidence="2">wild type</strain>
    </source>
</reference>
<evidence type="ECO:0000313" key="2">
    <source>
        <dbReference type="Ensembl" id="ENSCINP00000029462.2"/>
    </source>
</evidence>
<dbReference type="InParanoid" id="F6X0B6"/>
<accession>F6X0B6</accession>
<name>F6X0B6_CIOIN</name>
<dbReference type="HOGENOM" id="CLU_026673_3_1_1"/>
<dbReference type="Ensembl" id="ENSCINT00000029708.2">
    <property type="protein sequence ID" value="ENSCINP00000029462.2"/>
    <property type="gene ID" value="ENSCING00000017382.2"/>
</dbReference>
<reference evidence="3" key="1">
    <citation type="journal article" date="2002" name="Science">
        <title>The draft genome of Ciona intestinalis: insights into chordate and vertebrate origins.</title>
        <authorList>
            <person name="Dehal P."/>
            <person name="Satou Y."/>
            <person name="Campbell R.K."/>
            <person name="Chapman J."/>
            <person name="Degnan B."/>
            <person name="De Tomaso A."/>
            <person name="Davidson B."/>
            <person name="Di Gregorio A."/>
            <person name="Gelpke M."/>
            <person name="Goodstein D.M."/>
            <person name="Harafuji N."/>
            <person name="Hastings K.E."/>
            <person name="Ho I."/>
            <person name="Hotta K."/>
            <person name="Huang W."/>
            <person name="Kawashima T."/>
            <person name="Lemaire P."/>
            <person name="Martinez D."/>
            <person name="Meinertzhagen I.A."/>
            <person name="Necula S."/>
            <person name="Nonaka M."/>
            <person name="Putnam N."/>
            <person name="Rash S."/>
            <person name="Saiga H."/>
            <person name="Satake M."/>
            <person name="Terry A."/>
            <person name="Yamada L."/>
            <person name="Wang H.G."/>
            <person name="Awazu S."/>
            <person name="Azumi K."/>
            <person name="Boore J."/>
            <person name="Branno M."/>
            <person name="Chin-Bow S."/>
            <person name="DeSantis R."/>
            <person name="Doyle S."/>
            <person name="Francino P."/>
            <person name="Keys D.N."/>
            <person name="Haga S."/>
            <person name="Hayashi H."/>
            <person name="Hino K."/>
            <person name="Imai K.S."/>
            <person name="Inaba K."/>
            <person name="Kano S."/>
            <person name="Kobayashi K."/>
            <person name="Kobayashi M."/>
            <person name="Lee B.I."/>
            <person name="Makabe K.W."/>
            <person name="Manohar C."/>
            <person name="Matassi G."/>
            <person name="Medina M."/>
            <person name="Mochizuki Y."/>
            <person name="Mount S."/>
            <person name="Morishita T."/>
            <person name="Miura S."/>
            <person name="Nakayama A."/>
            <person name="Nishizaka S."/>
            <person name="Nomoto H."/>
            <person name="Ohta F."/>
            <person name="Oishi K."/>
            <person name="Rigoutsos I."/>
            <person name="Sano M."/>
            <person name="Sasaki A."/>
            <person name="Sasakura Y."/>
            <person name="Shoguchi E."/>
            <person name="Shin-i T."/>
            <person name="Spagnuolo A."/>
            <person name="Stainier D."/>
            <person name="Suzuki M.M."/>
            <person name="Tassy O."/>
            <person name="Takatori N."/>
            <person name="Tokuoka M."/>
            <person name="Yagi K."/>
            <person name="Yoshizaki F."/>
            <person name="Wada S."/>
            <person name="Zhang C."/>
            <person name="Hyatt P.D."/>
            <person name="Larimer F."/>
            <person name="Detter C."/>
            <person name="Doggett N."/>
            <person name="Glavina T."/>
            <person name="Hawkins T."/>
            <person name="Richardson P."/>
            <person name="Lucas S."/>
            <person name="Kohara Y."/>
            <person name="Levine M."/>
            <person name="Satoh N."/>
            <person name="Rokhsar D.S."/>
        </authorList>
    </citation>
    <scope>NUCLEOTIDE SEQUENCE [LARGE SCALE GENOMIC DNA]</scope>
</reference>
<proteinExistence type="predicted"/>
<reference evidence="2" key="4">
    <citation type="submission" date="2025-09" db="UniProtKB">
        <authorList>
            <consortium name="Ensembl"/>
        </authorList>
    </citation>
    <scope>IDENTIFICATION</scope>
</reference>
<dbReference type="Proteomes" id="UP000008144">
    <property type="component" value="Chromosome 3"/>
</dbReference>
<evidence type="ECO:0000259" key="1">
    <source>
        <dbReference type="SMART" id="SM00829"/>
    </source>
</evidence>